<name>A0A9N9D756_9GLOM</name>
<evidence type="ECO:0000313" key="2">
    <source>
        <dbReference type="EMBL" id="CAG8630414.1"/>
    </source>
</evidence>
<keyword evidence="3" id="KW-1185">Reference proteome</keyword>
<feature type="region of interest" description="Disordered" evidence="1">
    <location>
        <begin position="1"/>
        <end position="35"/>
    </location>
</feature>
<evidence type="ECO:0000256" key="1">
    <source>
        <dbReference type="SAM" id="MobiDB-lite"/>
    </source>
</evidence>
<dbReference type="Proteomes" id="UP000789396">
    <property type="component" value="Unassembled WGS sequence"/>
</dbReference>
<dbReference type="EMBL" id="CAJVPZ010011483">
    <property type="protein sequence ID" value="CAG8630414.1"/>
    <property type="molecule type" value="Genomic_DNA"/>
</dbReference>
<proteinExistence type="predicted"/>
<feature type="non-terminal residue" evidence="2">
    <location>
        <position position="1"/>
    </location>
</feature>
<organism evidence="2 3">
    <name type="scientific">Racocetra fulgida</name>
    <dbReference type="NCBI Taxonomy" id="60492"/>
    <lineage>
        <taxon>Eukaryota</taxon>
        <taxon>Fungi</taxon>
        <taxon>Fungi incertae sedis</taxon>
        <taxon>Mucoromycota</taxon>
        <taxon>Glomeromycotina</taxon>
        <taxon>Glomeromycetes</taxon>
        <taxon>Diversisporales</taxon>
        <taxon>Gigasporaceae</taxon>
        <taxon>Racocetra</taxon>
    </lineage>
</organism>
<feature type="compositionally biased region" description="Polar residues" evidence="1">
    <location>
        <begin position="13"/>
        <end position="35"/>
    </location>
</feature>
<comment type="caution">
    <text evidence="2">The sequence shown here is derived from an EMBL/GenBank/DDBJ whole genome shotgun (WGS) entry which is preliminary data.</text>
</comment>
<protein>
    <submittedName>
        <fullName evidence="2">17638_t:CDS:1</fullName>
    </submittedName>
</protein>
<dbReference type="AlphaFoldDB" id="A0A9N9D756"/>
<evidence type="ECO:0000313" key="3">
    <source>
        <dbReference type="Proteomes" id="UP000789396"/>
    </source>
</evidence>
<accession>A0A9N9D756</accession>
<gene>
    <name evidence="2" type="ORF">RFULGI_LOCUS7696</name>
</gene>
<reference evidence="2" key="1">
    <citation type="submission" date="2021-06" db="EMBL/GenBank/DDBJ databases">
        <authorList>
            <person name="Kallberg Y."/>
            <person name="Tangrot J."/>
            <person name="Rosling A."/>
        </authorList>
    </citation>
    <scope>NUCLEOTIDE SEQUENCE</scope>
    <source>
        <strain evidence="2">IN212</strain>
    </source>
</reference>
<sequence>DGNLEHVSALTRGGSQQENPTDSLDQEFSQETPTPNIIFNHSTFNNCTFNYYY</sequence>